<comment type="caution">
    <text evidence="8">The sequence shown here is derived from an EMBL/GenBank/DDBJ whole genome shotgun (WGS) entry which is preliminary data.</text>
</comment>
<keyword evidence="5" id="KW-0175">Coiled coil</keyword>
<dbReference type="PANTHER" id="PTHR47053">
    <property type="entry name" value="MUREIN DD-ENDOPEPTIDASE MEPH-RELATED"/>
    <property type="match status" value="1"/>
</dbReference>
<dbReference type="Gene3D" id="3.90.1720.10">
    <property type="entry name" value="endopeptidase domain like (from Nostoc punctiforme)"/>
    <property type="match status" value="1"/>
</dbReference>
<keyword evidence="9" id="KW-1185">Reference proteome</keyword>
<evidence type="ECO:0000256" key="6">
    <source>
        <dbReference type="SAM" id="MobiDB-lite"/>
    </source>
</evidence>
<dbReference type="InterPro" id="IPR038765">
    <property type="entry name" value="Papain-like_cys_pep_sf"/>
</dbReference>
<dbReference type="GO" id="GO:0008234">
    <property type="term" value="F:cysteine-type peptidase activity"/>
    <property type="evidence" value="ECO:0007669"/>
    <property type="project" value="UniProtKB-KW"/>
</dbReference>
<evidence type="ECO:0000256" key="4">
    <source>
        <dbReference type="ARBA" id="ARBA00022807"/>
    </source>
</evidence>
<keyword evidence="2" id="KW-0645">Protease</keyword>
<proteinExistence type="inferred from homology"/>
<name>A0A4R0KGE0_9ACTN</name>
<dbReference type="OrthoDB" id="5177647at2"/>
<dbReference type="PANTHER" id="PTHR47053:SF1">
    <property type="entry name" value="MUREIN DD-ENDOPEPTIDASE MEPH-RELATED"/>
    <property type="match status" value="1"/>
</dbReference>
<evidence type="ECO:0000256" key="1">
    <source>
        <dbReference type="ARBA" id="ARBA00007074"/>
    </source>
</evidence>
<evidence type="ECO:0000313" key="9">
    <source>
        <dbReference type="Proteomes" id="UP000291144"/>
    </source>
</evidence>
<dbReference type="Pfam" id="PF00877">
    <property type="entry name" value="NLPC_P60"/>
    <property type="match status" value="1"/>
</dbReference>
<protein>
    <submittedName>
        <fullName evidence="8">NlpC/P60 family protein</fullName>
    </submittedName>
</protein>
<dbReference type="InterPro" id="IPR051202">
    <property type="entry name" value="Peptidase_C40"/>
</dbReference>
<accession>A0A4R0KGE0</accession>
<evidence type="ECO:0000256" key="5">
    <source>
        <dbReference type="SAM" id="Coils"/>
    </source>
</evidence>
<sequence>MRTPSRARSGGRVAGTGKTGRALLSGVLVVCLAGSMAVNPIQADAAKPKPPVIPSKAAVEKAKQAAAAKAGQVAGIEQQLAAASARLEQLGVASGIADEAYNGAVYKLQLAKTEAAAAAARAAKAQKTLTTQRQQIGRFAAASYQGGGDVAKIAPLFTAGGPQELLDSAGAARSVSTAMQGSYLRYTASQVVTNLFKVQADQAVAKVKKATDEAAAAKKAAEAAEAAQASAVTAMGVQRKQAIAQLAVLQNTSIQVAAQRQRGLEELARQRAAALAAKKAAELRRKIAAREAAERAREAADKAREAAEKAREQREEREEVKKNHGKKPPKHKPDRPSRPDNPRPSRKGAQAAIDFALSQLGDMYLWGGTGPSRWDCSGLMMGAWKRAGVQLPHYSVAQYEQVRHIDEDELRPGDLIFWSVNPDDPGTIHHVAMYLGDGRMIHAPRTGKPVQIDSVYYWEPPDFFGRP</sequence>
<evidence type="ECO:0000256" key="2">
    <source>
        <dbReference type="ARBA" id="ARBA00022670"/>
    </source>
</evidence>
<feature type="domain" description="NlpC/P60" evidence="7">
    <location>
        <begin position="346"/>
        <end position="467"/>
    </location>
</feature>
<dbReference type="RefSeq" id="WP_131359958.1">
    <property type="nucleotide sequence ID" value="NZ_SJKB01000007.1"/>
</dbReference>
<feature type="compositionally biased region" description="Basic and acidic residues" evidence="6">
    <location>
        <begin position="334"/>
        <end position="343"/>
    </location>
</feature>
<dbReference type="InterPro" id="IPR000064">
    <property type="entry name" value="NLP_P60_dom"/>
</dbReference>
<keyword evidence="4" id="KW-0788">Thiol protease</keyword>
<gene>
    <name evidence="8" type="ORF">E0H73_23200</name>
</gene>
<dbReference type="GO" id="GO:0006508">
    <property type="term" value="P:proteolysis"/>
    <property type="evidence" value="ECO:0007669"/>
    <property type="project" value="UniProtKB-KW"/>
</dbReference>
<dbReference type="AlphaFoldDB" id="A0A4R0KGE0"/>
<keyword evidence="3" id="KW-0378">Hydrolase</keyword>
<evidence type="ECO:0000313" key="8">
    <source>
        <dbReference type="EMBL" id="TCC59541.1"/>
    </source>
</evidence>
<dbReference type="EMBL" id="SJKB01000007">
    <property type="protein sequence ID" value="TCC59541.1"/>
    <property type="molecule type" value="Genomic_DNA"/>
</dbReference>
<dbReference type="PROSITE" id="PS51935">
    <property type="entry name" value="NLPC_P60"/>
    <property type="match status" value="1"/>
</dbReference>
<dbReference type="SUPFAM" id="SSF54001">
    <property type="entry name" value="Cysteine proteinases"/>
    <property type="match status" value="1"/>
</dbReference>
<dbReference type="Proteomes" id="UP000291144">
    <property type="component" value="Unassembled WGS sequence"/>
</dbReference>
<feature type="coiled-coil region" evidence="5">
    <location>
        <begin position="200"/>
        <end position="227"/>
    </location>
</feature>
<organism evidence="8 9">
    <name type="scientific">Kribbella pittospori</name>
    <dbReference type="NCBI Taxonomy" id="722689"/>
    <lineage>
        <taxon>Bacteria</taxon>
        <taxon>Bacillati</taxon>
        <taxon>Actinomycetota</taxon>
        <taxon>Actinomycetes</taxon>
        <taxon>Propionibacteriales</taxon>
        <taxon>Kribbellaceae</taxon>
        <taxon>Kribbella</taxon>
    </lineage>
</organism>
<feature type="compositionally biased region" description="Basic residues" evidence="6">
    <location>
        <begin position="323"/>
        <end position="333"/>
    </location>
</feature>
<evidence type="ECO:0000259" key="7">
    <source>
        <dbReference type="PROSITE" id="PS51935"/>
    </source>
</evidence>
<comment type="similarity">
    <text evidence="1">Belongs to the peptidase C40 family.</text>
</comment>
<feature type="compositionally biased region" description="Basic and acidic residues" evidence="6">
    <location>
        <begin position="298"/>
        <end position="322"/>
    </location>
</feature>
<evidence type="ECO:0000256" key="3">
    <source>
        <dbReference type="ARBA" id="ARBA00022801"/>
    </source>
</evidence>
<feature type="region of interest" description="Disordered" evidence="6">
    <location>
        <begin position="298"/>
        <end position="349"/>
    </location>
</feature>
<reference evidence="8 9" key="1">
    <citation type="submission" date="2019-02" db="EMBL/GenBank/DDBJ databases">
        <title>Kribbella capetownensis sp. nov. and Kribbella speibonae sp. nov., isolated from soil.</title>
        <authorList>
            <person name="Curtis S.M."/>
            <person name="Norton I."/>
            <person name="Everest G.J."/>
            <person name="Meyers P.R."/>
        </authorList>
    </citation>
    <scope>NUCLEOTIDE SEQUENCE [LARGE SCALE GENOMIC DNA]</scope>
    <source>
        <strain evidence="8 9">NRRL B-24813</strain>
    </source>
</reference>